<keyword evidence="2" id="KW-1185">Reference proteome</keyword>
<name>A0A3P7JHR4_STRVU</name>
<organism evidence="1 2">
    <name type="scientific">Strongylus vulgaris</name>
    <name type="common">Blood worm</name>
    <dbReference type="NCBI Taxonomy" id="40348"/>
    <lineage>
        <taxon>Eukaryota</taxon>
        <taxon>Metazoa</taxon>
        <taxon>Ecdysozoa</taxon>
        <taxon>Nematoda</taxon>
        <taxon>Chromadorea</taxon>
        <taxon>Rhabditida</taxon>
        <taxon>Rhabditina</taxon>
        <taxon>Rhabditomorpha</taxon>
        <taxon>Strongyloidea</taxon>
        <taxon>Strongylidae</taxon>
        <taxon>Strongylus</taxon>
    </lineage>
</organism>
<protein>
    <submittedName>
        <fullName evidence="1">Uncharacterized protein</fullName>
    </submittedName>
</protein>
<sequence>MAVTKRLNVLNKEFGEPFGSHQGATLEEESTEARSDCITSREAEEVGVKLHDLPSFVGRIANPVFDY</sequence>
<accession>A0A3P7JHR4</accession>
<proteinExistence type="predicted"/>
<gene>
    <name evidence="1" type="ORF">SVUK_LOCUS10675</name>
</gene>
<evidence type="ECO:0000313" key="1">
    <source>
        <dbReference type="EMBL" id="VDM75677.1"/>
    </source>
</evidence>
<dbReference type="AlphaFoldDB" id="A0A3P7JHR4"/>
<reference evidence="1 2" key="1">
    <citation type="submission" date="2018-11" db="EMBL/GenBank/DDBJ databases">
        <authorList>
            <consortium name="Pathogen Informatics"/>
        </authorList>
    </citation>
    <scope>NUCLEOTIDE SEQUENCE [LARGE SCALE GENOMIC DNA]</scope>
</reference>
<dbReference type="EMBL" id="UYYB01095674">
    <property type="protein sequence ID" value="VDM75677.1"/>
    <property type="molecule type" value="Genomic_DNA"/>
</dbReference>
<evidence type="ECO:0000313" key="2">
    <source>
        <dbReference type="Proteomes" id="UP000270094"/>
    </source>
</evidence>
<dbReference type="Proteomes" id="UP000270094">
    <property type="component" value="Unassembled WGS sequence"/>
</dbReference>